<evidence type="ECO:0000313" key="2">
    <source>
        <dbReference type="EMBL" id="KAF0852710.1"/>
    </source>
</evidence>
<name>A0A8K0AGY7_ANDGO</name>
<accession>A0A8K0AGY7</accession>
<keyword evidence="1" id="KW-0812">Transmembrane</keyword>
<keyword evidence="1" id="KW-0472">Membrane</keyword>
<dbReference type="AlphaFoldDB" id="A0A8K0AGY7"/>
<keyword evidence="3" id="KW-1185">Reference proteome</keyword>
<organism evidence="2 3">
    <name type="scientific">Andalucia godoyi</name>
    <name type="common">Flagellate</name>
    <dbReference type="NCBI Taxonomy" id="505711"/>
    <lineage>
        <taxon>Eukaryota</taxon>
        <taxon>Discoba</taxon>
        <taxon>Jakobida</taxon>
        <taxon>Andalucina</taxon>
        <taxon>Andaluciidae</taxon>
        <taxon>Andalucia</taxon>
    </lineage>
</organism>
<protein>
    <submittedName>
        <fullName evidence="2">Putative mitochondrial protein</fullName>
    </submittedName>
</protein>
<dbReference type="EMBL" id="VRVR01000020">
    <property type="protein sequence ID" value="KAF0852710.1"/>
    <property type="molecule type" value="Genomic_DNA"/>
</dbReference>
<evidence type="ECO:0000256" key="1">
    <source>
        <dbReference type="SAM" id="Phobius"/>
    </source>
</evidence>
<dbReference type="Proteomes" id="UP000799049">
    <property type="component" value="Unassembled WGS sequence"/>
</dbReference>
<evidence type="ECO:0000313" key="3">
    <source>
        <dbReference type="Proteomes" id="UP000799049"/>
    </source>
</evidence>
<comment type="caution">
    <text evidence="2">The sequence shown here is derived from an EMBL/GenBank/DDBJ whole genome shotgun (WGS) entry which is preliminary data.</text>
</comment>
<reference evidence="2" key="1">
    <citation type="submission" date="2019-09" db="EMBL/GenBank/DDBJ databases">
        <title>The Mitochondrial Proteome of the Jakobid, Andalucia godoyi, a Protist With the Most Gene-Rich and Bacteria-Like Mitochondrial Genome.</title>
        <authorList>
            <person name="Gray M.W."/>
            <person name="Burger G."/>
            <person name="Derelle R."/>
            <person name="Klimes V."/>
            <person name="Leger M."/>
            <person name="Sarrasin M."/>
            <person name="Vlcek C."/>
            <person name="Roger A.J."/>
            <person name="Elias M."/>
            <person name="Lang B.F."/>
        </authorList>
    </citation>
    <scope>NUCLEOTIDE SEQUENCE</scope>
    <source>
        <strain evidence="2">And28</strain>
    </source>
</reference>
<sequence length="86" mass="9657">MLRSKRRREPLFPRSFSEIRPTTFGESLLVLSLVVCLTCFAYASYISYEKIHGRIENVTWPGALMPFVYGMAIMVAAGIFNFGCGA</sequence>
<keyword evidence="1" id="KW-1133">Transmembrane helix</keyword>
<proteinExistence type="predicted"/>
<feature type="transmembrane region" description="Helical" evidence="1">
    <location>
        <begin position="63"/>
        <end position="84"/>
    </location>
</feature>
<feature type="transmembrane region" description="Helical" evidence="1">
    <location>
        <begin position="21"/>
        <end position="43"/>
    </location>
</feature>
<gene>
    <name evidence="2" type="ORF">ANDGO_08474</name>
</gene>